<dbReference type="PANTHER" id="PTHR44591:SF19">
    <property type="entry name" value="TWO-COMPONENT RESPONSE REGULATOR-RELATED"/>
    <property type="match status" value="1"/>
</dbReference>
<dbReference type="PANTHER" id="PTHR44591">
    <property type="entry name" value="STRESS RESPONSE REGULATOR PROTEIN 1"/>
    <property type="match status" value="1"/>
</dbReference>
<evidence type="ECO:0000256" key="2">
    <source>
        <dbReference type="PROSITE-ProRule" id="PRU00169"/>
    </source>
</evidence>
<sequence>MTPPERVLLVDDDPNVLKAYERRLRRRFDVETALCSEEGVTAVNFLGPFAVIVSDMTMPREDGAGFLARMLELSPDSIRIMLTGNADQATAVKAVNVARVFRFLNKPCQADELELAIQDGIDEHRRLRAERELMAQTVHGVVSMLTHVLSLVNPSAFGRATRLRSLAREVADAIEIADPWELEIAASLSQLGAVTMTDALLQKLGREDPLTDAEQILVSQQYRIAADLIGEAPRLESIARAVVLQSDDESPTESDSVNVRRNASLLAVVLEFDHLTTDRGLPRADALHQIVSHAPNSAEIAIEALQKVVARHDTRRSMEVTLADLRDGMYLVEDVETTSGIVLVARGHEVTASLRGRLTSYGATHDLKLPIPVLVAADMADKIAAQRIGV</sequence>
<dbReference type="Gene3D" id="3.40.50.2300">
    <property type="match status" value="1"/>
</dbReference>
<evidence type="ECO:0000259" key="3">
    <source>
        <dbReference type="PROSITE" id="PS50110"/>
    </source>
</evidence>
<organism evidence="4 5">
    <name type="scientific">Botrimarina colliarenosi</name>
    <dbReference type="NCBI Taxonomy" id="2528001"/>
    <lineage>
        <taxon>Bacteria</taxon>
        <taxon>Pseudomonadati</taxon>
        <taxon>Planctomycetota</taxon>
        <taxon>Planctomycetia</taxon>
        <taxon>Pirellulales</taxon>
        <taxon>Lacipirellulaceae</taxon>
        <taxon>Botrimarina</taxon>
    </lineage>
</organism>
<dbReference type="OrthoDB" id="9802066at2"/>
<dbReference type="Gene3D" id="1.10.3210.10">
    <property type="entry name" value="Hypothetical protein af1432"/>
    <property type="match status" value="1"/>
</dbReference>
<dbReference type="PROSITE" id="PS50110">
    <property type="entry name" value="RESPONSE_REGULATORY"/>
    <property type="match status" value="1"/>
</dbReference>
<comment type="caution">
    <text evidence="4">The sequence shown here is derived from an EMBL/GenBank/DDBJ whole genome shotgun (WGS) entry which is preliminary data.</text>
</comment>
<keyword evidence="5" id="KW-1185">Reference proteome</keyword>
<dbReference type="SMART" id="SM00448">
    <property type="entry name" value="REC"/>
    <property type="match status" value="1"/>
</dbReference>
<evidence type="ECO:0000313" key="4">
    <source>
        <dbReference type="EMBL" id="TWT99309.1"/>
    </source>
</evidence>
<keyword evidence="1 2" id="KW-0597">Phosphoprotein</keyword>
<feature type="domain" description="Response regulatory" evidence="3">
    <location>
        <begin position="6"/>
        <end position="121"/>
    </location>
</feature>
<accession>A0A5C6AI51</accession>
<dbReference type="InterPro" id="IPR050595">
    <property type="entry name" value="Bact_response_regulator"/>
</dbReference>
<dbReference type="InterPro" id="IPR011006">
    <property type="entry name" value="CheY-like_superfamily"/>
</dbReference>
<name>A0A5C6AI51_9BACT</name>
<dbReference type="InterPro" id="IPR001789">
    <property type="entry name" value="Sig_transdc_resp-reg_receiver"/>
</dbReference>
<protein>
    <submittedName>
        <fullName evidence="4">Hydrogenase transcriptional regulatory protein hupR1</fullName>
    </submittedName>
</protein>
<dbReference type="GO" id="GO:0000160">
    <property type="term" value="P:phosphorelay signal transduction system"/>
    <property type="evidence" value="ECO:0007669"/>
    <property type="project" value="InterPro"/>
</dbReference>
<dbReference type="EMBL" id="SJPR01000001">
    <property type="protein sequence ID" value="TWT99309.1"/>
    <property type="molecule type" value="Genomic_DNA"/>
</dbReference>
<dbReference type="SUPFAM" id="SSF52172">
    <property type="entry name" value="CheY-like"/>
    <property type="match status" value="1"/>
</dbReference>
<dbReference type="Pfam" id="PF00072">
    <property type="entry name" value="Response_reg"/>
    <property type="match status" value="1"/>
</dbReference>
<dbReference type="AlphaFoldDB" id="A0A5C6AI51"/>
<dbReference type="Proteomes" id="UP000317421">
    <property type="component" value="Unassembled WGS sequence"/>
</dbReference>
<dbReference type="RefSeq" id="WP_146441749.1">
    <property type="nucleotide sequence ID" value="NZ_SJPR01000001.1"/>
</dbReference>
<evidence type="ECO:0000313" key="5">
    <source>
        <dbReference type="Proteomes" id="UP000317421"/>
    </source>
</evidence>
<evidence type="ECO:0000256" key="1">
    <source>
        <dbReference type="ARBA" id="ARBA00022553"/>
    </source>
</evidence>
<gene>
    <name evidence="4" type="primary">hupR1_2</name>
    <name evidence="4" type="ORF">Pla108_02440</name>
</gene>
<proteinExistence type="predicted"/>
<dbReference type="Pfam" id="PF13487">
    <property type="entry name" value="HD_5"/>
    <property type="match status" value="1"/>
</dbReference>
<feature type="modified residue" description="4-aspartylphosphate" evidence="2">
    <location>
        <position position="55"/>
    </location>
</feature>
<reference evidence="4 5" key="1">
    <citation type="submission" date="2019-02" db="EMBL/GenBank/DDBJ databases">
        <title>Deep-cultivation of Planctomycetes and their phenomic and genomic characterization uncovers novel biology.</title>
        <authorList>
            <person name="Wiegand S."/>
            <person name="Jogler M."/>
            <person name="Boedeker C."/>
            <person name="Pinto D."/>
            <person name="Vollmers J."/>
            <person name="Rivas-Marin E."/>
            <person name="Kohn T."/>
            <person name="Peeters S.H."/>
            <person name="Heuer A."/>
            <person name="Rast P."/>
            <person name="Oberbeckmann S."/>
            <person name="Bunk B."/>
            <person name="Jeske O."/>
            <person name="Meyerdierks A."/>
            <person name="Storesund J.E."/>
            <person name="Kallscheuer N."/>
            <person name="Luecker S."/>
            <person name="Lage O.M."/>
            <person name="Pohl T."/>
            <person name="Merkel B.J."/>
            <person name="Hornburger P."/>
            <person name="Mueller R.-W."/>
            <person name="Bruemmer F."/>
            <person name="Labrenz M."/>
            <person name="Spormann A.M."/>
            <person name="Op Den Camp H."/>
            <person name="Overmann J."/>
            <person name="Amann R."/>
            <person name="Jetten M.S.M."/>
            <person name="Mascher T."/>
            <person name="Medema M.H."/>
            <person name="Devos D.P."/>
            <person name="Kaster A.-K."/>
            <person name="Ovreas L."/>
            <person name="Rohde M."/>
            <person name="Galperin M.Y."/>
            <person name="Jogler C."/>
        </authorList>
    </citation>
    <scope>NUCLEOTIDE SEQUENCE [LARGE SCALE GENOMIC DNA]</scope>
    <source>
        <strain evidence="4 5">Pla108</strain>
    </source>
</reference>